<protein>
    <submittedName>
        <fullName evidence="2">Mobilization protein</fullName>
    </submittedName>
</protein>
<feature type="region of interest" description="Disordered" evidence="1">
    <location>
        <begin position="1"/>
        <end position="22"/>
    </location>
</feature>
<proteinExistence type="predicted"/>
<organism evidence="2 3">
    <name type="scientific">Persicitalea jodogahamensis</name>
    <dbReference type="NCBI Taxonomy" id="402147"/>
    <lineage>
        <taxon>Bacteria</taxon>
        <taxon>Pseudomonadati</taxon>
        <taxon>Bacteroidota</taxon>
        <taxon>Cytophagia</taxon>
        <taxon>Cytophagales</taxon>
        <taxon>Spirosomataceae</taxon>
        <taxon>Persicitalea</taxon>
    </lineage>
</organism>
<evidence type="ECO:0000313" key="3">
    <source>
        <dbReference type="Proteomes" id="UP000598271"/>
    </source>
</evidence>
<keyword evidence="3" id="KW-1185">Reference proteome</keyword>
<evidence type="ECO:0000256" key="1">
    <source>
        <dbReference type="SAM" id="MobiDB-lite"/>
    </source>
</evidence>
<sequence>MEGTEKRTKSKGGRPKLGTAKKTERVTFNVNAKQYEGLVKKAESAGLSLPDYARDMTTNGFIKAIHTVEAQAQRVDFIRLSNNLNQLTRQAHIQGLKNLVARFGNAMDEIDLILKKYKV</sequence>
<dbReference type="EMBL" id="BMXF01000008">
    <property type="protein sequence ID" value="GHB87340.1"/>
    <property type="molecule type" value="Genomic_DNA"/>
</dbReference>
<dbReference type="InterPro" id="IPR053842">
    <property type="entry name" value="NikA-like"/>
</dbReference>
<dbReference type="RefSeq" id="WP_189568597.1">
    <property type="nucleotide sequence ID" value="NZ_BMXF01000008.1"/>
</dbReference>
<comment type="caution">
    <text evidence="2">The sequence shown here is derived from an EMBL/GenBank/DDBJ whole genome shotgun (WGS) entry which is preliminary data.</text>
</comment>
<dbReference type="Pfam" id="PF21983">
    <property type="entry name" value="NikA-like"/>
    <property type="match status" value="1"/>
</dbReference>
<name>A0A8J3D896_9BACT</name>
<dbReference type="AlphaFoldDB" id="A0A8J3D896"/>
<accession>A0A8J3D896</accession>
<dbReference type="Proteomes" id="UP000598271">
    <property type="component" value="Unassembled WGS sequence"/>
</dbReference>
<reference evidence="2 3" key="1">
    <citation type="journal article" date="2014" name="Int. J. Syst. Evol. Microbiol.">
        <title>Complete genome sequence of Corynebacterium casei LMG S-19264T (=DSM 44701T), isolated from a smear-ripened cheese.</title>
        <authorList>
            <consortium name="US DOE Joint Genome Institute (JGI-PGF)"/>
            <person name="Walter F."/>
            <person name="Albersmeier A."/>
            <person name="Kalinowski J."/>
            <person name="Ruckert C."/>
        </authorList>
    </citation>
    <scope>NUCLEOTIDE SEQUENCE [LARGE SCALE GENOMIC DNA]</scope>
    <source>
        <strain evidence="2 3">KCTC 12866</strain>
    </source>
</reference>
<evidence type="ECO:0000313" key="2">
    <source>
        <dbReference type="EMBL" id="GHB87340.1"/>
    </source>
</evidence>
<gene>
    <name evidence="2" type="ORF">GCM10007390_48970</name>
</gene>